<dbReference type="Proteomes" id="UP000621859">
    <property type="component" value="Unassembled WGS sequence"/>
</dbReference>
<dbReference type="PRINTS" id="PR00260">
    <property type="entry name" value="CHEMTRNSDUCR"/>
</dbReference>
<comment type="similarity">
    <text evidence="2">Belongs to the methyl-accepting chemotaxis (MCP) protein family.</text>
</comment>
<dbReference type="PROSITE" id="PS50885">
    <property type="entry name" value="HAMP"/>
    <property type="match status" value="1"/>
</dbReference>
<dbReference type="InterPro" id="IPR004089">
    <property type="entry name" value="MCPsignal_dom"/>
</dbReference>
<dbReference type="EMBL" id="BMLY01000001">
    <property type="protein sequence ID" value="GGP25063.1"/>
    <property type="molecule type" value="Genomic_DNA"/>
</dbReference>
<evidence type="ECO:0000313" key="8">
    <source>
        <dbReference type="Proteomes" id="UP000621859"/>
    </source>
</evidence>
<evidence type="ECO:0000313" key="7">
    <source>
        <dbReference type="EMBL" id="GGP25063.1"/>
    </source>
</evidence>
<dbReference type="InterPro" id="IPR003660">
    <property type="entry name" value="HAMP_dom"/>
</dbReference>
<dbReference type="PANTHER" id="PTHR32089:SF112">
    <property type="entry name" value="LYSOZYME-LIKE PROTEIN-RELATED"/>
    <property type="match status" value="1"/>
</dbReference>
<feature type="domain" description="Methyl-accepting transducer" evidence="5">
    <location>
        <begin position="267"/>
        <end position="503"/>
    </location>
</feature>
<name>A0ABQ2PHG5_9NEIS</name>
<dbReference type="PANTHER" id="PTHR32089">
    <property type="entry name" value="METHYL-ACCEPTING CHEMOTAXIS PROTEIN MCPB"/>
    <property type="match status" value="1"/>
</dbReference>
<dbReference type="InterPro" id="IPR024478">
    <property type="entry name" value="HlyB_4HB_MCP"/>
</dbReference>
<dbReference type="CDD" id="cd11386">
    <property type="entry name" value="MCP_signal"/>
    <property type="match status" value="1"/>
</dbReference>
<accession>A0ABQ2PHG5</accession>
<evidence type="ECO:0000256" key="2">
    <source>
        <dbReference type="ARBA" id="ARBA00029447"/>
    </source>
</evidence>
<keyword evidence="4" id="KW-0812">Transmembrane</keyword>
<dbReference type="SMART" id="SM00304">
    <property type="entry name" value="HAMP"/>
    <property type="match status" value="1"/>
</dbReference>
<comment type="caution">
    <text evidence="7">The sequence shown here is derived from an EMBL/GenBank/DDBJ whole genome shotgun (WGS) entry which is preliminary data.</text>
</comment>
<gene>
    <name evidence="7" type="ORF">GCM10010971_08820</name>
</gene>
<organism evidence="7 8">
    <name type="scientific">Silvimonas amylolytica</name>
    <dbReference type="NCBI Taxonomy" id="449663"/>
    <lineage>
        <taxon>Bacteria</taxon>
        <taxon>Pseudomonadati</taxon>
        <taxon>Pseudomonadota</taxon>
        <taxon>Betaproteobacteria</taxon>
        <taxon>Neisseriales</taxon>
        <taxon>Chitinibacteraceae</taxon>
        <taxon>Silvimonas</taxon>
    </lineage>
</organism>
<sequence>MKISTKLILLNVVVLAIFVIEGLAIFSSVAKVKESTDEVTGNVVPTLATIPDIGAAFAEARRQILLWGAVPPAEEKSIEKGVATARANLLKKLDEYNKAIELDNPSIKEQDRRLYQELARNEQMWEGMVDKLLTIEANDQQIKYIREVTSPQADKVFSSINALTRFNVDLGSKKSEEASDGIHQLYIMIIVISIVGAVIVLVIGMLISRGVSRSLKTLQTQTADVGTSLDFTRRFAVSGKDEIGDTAVVLNHLLSVMQQSLSEVSAISQGVGSHAAELATNTSELSAANEMVSHSTAAMAAAVEQVTVSIAHVAERSQETRDLAEKAGEMAAVGGKTVADTISKVDLIASRANTTARQVEALSQKVVDISAVVTTIKGIAEQTNLLALNAAIEAARAGDVGRGFAVVADEVRKLAERTSVSTYEIAQTIEQIQEEARQTVAAIHLTVDEVVVGVERVTSVGEVVAGIQTSAQTVLGSVNDISYAMSEQSVASNSMAREIEKVAQMTEQTSANAMGVAEVGTKLHADSQTLLQIVARYKV</sequence>
<dbReference type="Pfam" id="PF00672">
    <property type="entry name" value="HAMP"/>
    <property type="match status" value="1"/>
</dbReference>
<dbReference type="PROSITE" id="PS50111">
    <property type="entry name" value="CHEMOTAXIS_TRANSDUC_2"/>
    <property type="match status" value="1"/>
</dbReference>
<keyword evidence="8" id="KW-1185">Reference proteome</keyword>
<dbReference type="SUPFAM" id="SSF58104">
    <property type="entry name" value="Methyl-accepting chemotaxis protein (MCP) signaling domain"/>
    <property type="match status" value="1"/>
</dbReference>
<dbReference type="CDD" id="cd06225">
    <property type="entry name" value="HAMP"/>
    <property type="match status" value="1"/>
</dbReference>
<dbReference type="Pfam" id="PF12729">
    <property type="entry name" value="4HB_MCP_1"/>
    <property type="match status" value="1"/>
</dbReference>
<reference evidence="8" key="1">
    <citation type="journal article" date="2019" name="Int. J. Syst. Evol. Microbiol.">
        <title>The Global Catalogue of Microorganisms (GCM) 10K type strain sequencing project: providing services to taxonomists for standard genome sequencing and annotation.</title>
        <authorList>
            <consortium name="The Broad Institute Genomics Platform"/>
            <consortium name="The Broad Institute Genome Sequencing Center for Infectious Disease"/>
            <person name="Wu L."/>
            <person name="Ma J."/>
        </authorList>
    </citation>
    <scope>NUCLEOTIDE SEQUENCE [LARGE SCALE GENOMIC DNA]</scope>
    <source>
        <strain evidence="8">CGMCC 1.8860</strain>
    </source>
</reference>
<evidence type="ECO:0000256" key="1">
    <source>
        <dbReference type="ARBA" id="ARBA00023224"/>
    </source>
</evidence>
<feature type="domain" description="HAMP" evidence="6">
    <location>
        <begin position="209"/>
        <end position="262"/>
    </location>
</feature>
<evidence type="ECO:0000259" key="6">
    <source>
        <dbReference type="PROSITE" id="PS50885"/>
    </source>
</evidence>
<feature type="transmembrane region" description="Helical" evidence="4">
    <location>
        <begin position="185"/>
        <end position="207"/>
    </location>
</feature>
<protein>
    <submittedName>
        <fullName evidence="7">Chemotaxis transducer</fullName>
    </submittedName>
</protein>
<evidence type="ECO:0000256" key="3">
    <source>
        <dbReference type="PROSITE-ProRule" id="PRU00284"/>
    </source>
</evidence>
<evidence type="ECO:0000259" key="5">
    <source>
        <dbReference type="PROSITE" id="PS50111"/>
    </source>
</evidence>
<proteinExistence type="inferred from homology"/>
<dbReference type="InterPro" id="IPR004090">
    <property type="entry name" value="Chemotax_Me-accpt_rcpt"/>
</dbReference>
<keyword evidence="4" id="KW-0472">Membrane</keyword>
<feature type="transmembrane region" description="Helical" evidence="4">
    <location>
        <begin position="7"/>
        <end position="26"/>
    </location>
</feature>
<keyword evidence="1 3" id="KW-0807">Transducer</keyword>
<keyword evidence="4" id="KW-1133">Transmembrane helix</keyword>
<dbReference type="Gene3D" id="1.10.287.950">
    <property type="entry name" value="Methyl-accepting chemotaxis protein"/>
    <property type="match status" value="1"/>
</dbReference>
<dbReference type="SMART" id="SM00283">
    <property type="entry name" value="MA"/>
    <property type="match status" value="1"/>
</dbReference>
<dbReference type="Pfam" id="PF00015">
    <property type="entry name" value="MCPsignal"/>
    <property type="match status" value="1"/>
</dbReference>
<evidence type="ECO:0000256" key="4">
    <source>
        <dbReference type="SAM" id="Phobius"/>
    </source>
</evidence>